<dbReference type="Pfam" id="PF03171">
    <property type="entry name" value="2OG-FeII_Oxy"/>
    <property type="match status" value="1"/>
</dbReference>
<evidence type="ECO:0000313" key="7">
    <source>
        <dbReference type="EMBL" id="KAJ4974858.1"/>
    </source>
</evidence>
<feature type="domain" description="Fe2OG dioxygenase" evidence="6">
    <location>
        <begin position="208"/>
        <end position="315"/>
    </location>
</feature>
<dbReference type="PANTHER" id="PTHR10209:SF751">
    <property type="entry name" value="OS06G0255100 PROTEIN"/>
    <property type="match status" value="1"/>
</dbReference>
<evidence type="ECO:0000256" key="5">
    <source>
        <dbReference type="RuleBase" id="RU003682"/>
    </source>
</evidence>
<name>A0A9Q0KQA6_9MAGN</name>
<dbReference type="Gene3D" id="2.60.120.330">
    <property type="entry name" value="B-lactam Antibiotic, Isopenicillin N Synthase, Chain"/>
    <property type="match status" value="1"/>
</dbReference>
<comment type="similarity">
    <text evidence="1 5">Belongs to the iron/ascorbate-dependent oxidoreductase family.</text>
</comment>
<sequence>MENGRDEEEVYDRAKELKEFDDSKTGVKGLLDSGITSIPRFFIYPPDSLPCTTAITGPPPASNVIPTIDLSGFELDRRSIIIDQIRHASSKLGFFQVTNHGIPSEIIDRTIAAIKAFNEQPPEIRVLHYSRDIERSVSYSSNFDLYVSKAASWRDTLAINWGPNIDISEIPEICRSEIVELHRQVQWLGETLMEMLSEGLGVEGGRLKALSCTEGTTMAGHYYPLCPQPDLTLGLVSHTDASAITVLVQDQMGGLQIKHEGHWVDVHPVPNAIVINIGDLLQILSNEKYRSVEHRVLANHHPQPRISIANFFNASKKDDCYGPLPELISPDKPALYREFTFSEFLRKFYTTELSGKSFISNFQL</sequence>
<dbReference type="InterPro" id="IPR026992">
    <property type="entry name" value="DIOX_N"/>
</dbReference>
<dbReference type="PANTHER" id="PTHR10209">
    <property type="entry name" value="OXIDOREDUCTASE, 2OG-FE II OXYGENASE FAMILY PROTEIN"/>
    <property type="match status" value="1"/>
</dbReference>
<evidence type="ECO:0000256" key="1">
    <source>
        <dbReference type="ARBA" id="ARBA00008056"/>
    </source>
</evidence>
<protein>
    <recommendedName>
        <fullName evidence="6">Fe2OG dioxygenase domain-containing protein</fullName>
    </recommendedName>
</protein>
<accession>A0A9Q0KQA6</accession>
<dbReference type="GO" id="GO:0051213">
    <property type="term" value="F:dioxygenase activity"/>
    <property type="evidence" value="ECO:0007669"/>
    <property type="project" value="UniProtKB-ARBA"/>
</dbReference>
<dbReference type="Proteomes" id="UP001141806">
    <property type="component" value="Unassembled WGS sequence"/>
</dbReference>
<keyword evidence="2 5" id="KW-0479">Metal-binding</keyword>
<dbReference type="OrthoDB" id="288590at2759"/>
<organism evidence="7 8">
    <name type="scientific">Protea cynaroides</name>
    <dbReference type="NCBI Taxonomy" id="273540"/>
    <lineage>
        <taxon>Eukaryota</taxon>
        <taxon>Viridiplantae</taxon>
        <taxon>Streptophyta</taxon>
        <taxon>Embryophyta</taxon>
        <taxon>Tracheophyta</taxon>
        <taxon>Spermatophyta</taxon>
        <taxon>Magnoliopsida</taxon>
        <taxon>Proteales</taxon>
        <taxon>Proteaceae</taxon>
        <taxon>Protea</taxon>
    </lineage>
</organism>
<dbReference type="GO" id="GO:0046872">
    <property type="term" value="F:metal ion binding"/>
    <property type="evidence" value="ECO:0007669"/>
    <property type="project" value="UniProtKB-KW"/>
</dbReference>
<evidence type="ECO:0000259" key="6">
    <source>
        <dbReference type="PROSITE" id="PS51471"/>
    </source>
</evidence>
<dbReference type="PROSITE" id="PS51471">
    <property type="entry name" value="FE2OG_OXY"/>
    <property type="match status" value="1"/>
</dbReference>
<dbReference type="InterPro" id="IPR027443">
    <property type="entry name" value="IPNS-like_sf"/>
</dbReference>
<proteinExistence type="inferred from homology"/>
<keyword evidence="8" id="KW-1185">Reference proteome</keyword>
<evidence type="ECO:0000256" key="4">
    <source>
        <dbReference type="ARBA" id="ARBA00023004"/>
    </source>
</evidence>
<keyword evidence="4 5" id="KW-0408">Iron</keyword>
<dbReference type="InterPro" id="IPR005123">
    <property type="entry name" value="Oxoglu/Fe-dep_dioxygenase_dom"/>
</dbReference>
<evidence type="ECO:0000256" key="2">
    <source>
        <dbReference type="ARBA" id="ARBA00022723"/>
    </source>
</evidence>
<reference evidence="7" key="1">
    <citation type="journal article" date="2023" name="Plant J.">
        <title>The genome of the king protea, Protea cynaroides.</title>
        <authorList>
            <person name="Chang J."/>
            <person name="Duong T.A."/>
            <person name="Schoeman C."/>
            <person name="Ma X."/>
            <person name="Roodt D."/>
            <person name="Barker N."/>
            <person name="Li Z."/>
            <person name="Van de Peer Y."/>
            <person name="Mizrachi E."/>
        </authorList>
    </citation>
    <scope>NUCLEOTIDE SEQUENCE</scope>
    <source>
        <tissue evidence="7">Young leaves</tissue>
    </source>
</reference>
<dbReference type="SUPFAM" id="SSF51197">
    <property type="entry name" value="Clavaminate synthase-like"/>
    <property type="match status" value="1"/>
</dbReference>
<dbReference type="FunFam" id="2.60.120.330:FF:000026">
    <property type="entry name" value="DIBOA-glucoside dioxygenase BX6"/>
    <property type="match status" value="1"/>
</dbReference>
<gene>
    <name evidence="7" type="ORF">NE237_008032</name>
</gene>
<dbReference type="Pfam" id="PF14226">
    <property type="entry name" value="DIOX_N"/>
    <property type="match status" value="1"/>
</dbReference>
<dbReference type="EMBL" id="JAMYWD010000004">
    <property type="protein sequence ID" value="KAJ4974858.1"/>
    <property type="molecule type" value="Genomic_DNA"/>
</dbReference>
<dbReference type="AlphaFoldDB" id="A0A9Q0KQA6"/>
<dbReference type="InterPro" id="IPR044861">
    <property type="entry name" value="IPNS-like_FE2OG_OXY"/>
</dbReference>
<evidence type="ECO:0000256" key="3">
    <source>
        <dbReference type="ARBA" id="ARBA00023002"/>
    </source>
</evidence>
<evidence type="ECO:0000313" key="8">
    <source>
        <dbReference type="Proteomes" id="UP001141806"/>
    </source>
</evidence>
<comment type="caution">
    <text evidence="7">The sequence shown here is derived from an EMBL/GenBank/DDBJ whole genome shotgun (WGS) entry which is preliminary data.</text>
</comment>
<keyword evidence="3 5" id="KW-0560">Oxidoreductase</keyword>